<feature type="domain" description="Nucleotidyl transferase" evidence="9">
    <location>
        <begin position="6"/>
        <end position="239"/>
    </location>
</feature>
<sequence>MNNALKGILLAGGTGSRLHPLTRITNKHLLPIYDKPMVYYPLETLRAIGIKDVLIISGRGHAGHFLDLLGSGKAFGLRLSYEVQEEAGGIAQALGLAKDFSRGEHIVVILGDNIFMRPDELRDGIAGFADTKQGARLFLKHVPDANRFGVADVQGTRIVAIEEKPKNPKSDLAVTGFYAYDASVFDVIKTLQPSGRGELEITDVNNHYIQKGIMTYRIIEGEWTDAGTFDSLLRASQLVVEQNIS</sequence>
<dbReference type="GO" id="GO:0046872">
    <property type="term" value="F:metal ion binding"/>
    <property type="evidence" value="ECO:0007669"/>
    <property type="project" value="UniProtKB-KW"/>
</dbReference>
<keyword evidence="7" id="KW-0460">Magnesium</keyword>
<comment type="similarity">
    <text evidence="2">Belongs to the glucose-1-phosphate thymidylyltransferase family.</text>
</comment>
<organism evidence="10 11">
    <name type="scientific">Candidatus Ryanbacteria bacterium RIFCSPHIGHO2_02_FULL_45_13b</name>
    <dbReference type="NCBI Taxonomy" id="1802117"/>
    <lineage>
        <taxon>Bacteria</taxon>
        <taxon>Candidatus Ryaniibacteriota</taxon>
    </lineage>
</organism>
<dbReference type="STRING" id="1802117.A3J54_02225"/>
<dbReference type="EC" id="2.7.7.24" evidence="3"/>
<dbReference type="InterPro" id="IPR005835">
    <property type="entry name" value="NTP_transferase_dom"/>
</dbReference>
<reference evidence="10 11" key="1">
    <citation type="journal article" date="2016" name="Nat. Commun.">
        <title>Thousands of microbial genomes shed light on interconnected biogeochemical processes in an aquifer system.</title>
        <authorList>
            <person name="Anantharaman K."/>
            <person name="Brown C.T."/>
            <person name="Hug L.A."/>
            <person name="Sharon I."/>
            <person name="Castelle C.J."/>
            <person name="Probst A.J."/>
            <person name="Thomas B.C."/>
            <person name="Singh A."/>
            <person name="Wilkins M.J."/>
            <person name="Karaoz U."/>
            <person name="Brodie E.L."/>
            <person name="Williams K.H."/>
            <person name="Hubbard S.S."/>
            <person name="Banfield J.F."/>
        </authorList>
    </citation>
    <scope>NUCLEOTIDE SEQUENCE [LARGE SCALE GENOMIC DNA]</scope>
</reference>
<evidence type="ECO:0000256" key="2">
    <source>
        <dbReference type="ARBA" id="ARBA00010480"/>
    </source>
</evidence>
<evidence type="ECO:0000313" key="10">
    <source>
        <dbReference type="EMBL" id="OGZ47419.1"/>
    </source>
</evidence>
<evidence type="ECO:0000256" key="8">
    <source>
        <dbReference type="ARBA" id="ARBA00049336"/>
    </source>
</evidence>
<evidence type="ECO:0000256" key="5">
    <source>
        <dbReference type="ARBA" id="ARBA00022695"/>
    </source>
</evidence>
<dbReference type="InterPro" id="IPR029044">
    <property type="entry name" value="Nucleotide-diphossugar_trans"/>
</dbReference>
<evidence type="ECO:0000256" key="1">
    <source>
        <dbReference type="ARBA" id="ARBA00001946"/>
    </source>
</evidence>
<dbReference type="PANTHER" id="PTHR43532:SF1">
    <property type="entry name" value="GLUCOSE-1-PHOSPHATE THYMIDYLYLTRANSFERASE 1"/>
    <property type="match status" value="1"/>
</dbReference>
<evidence type="ECO:0000313" key="11">
    <source>
        <dbReference type="Proteomes" id="UP000176576"/>
    </source>
</evidence>
<keyword evidence="4" id="KW-0808">Transferase</keyword>
<proteinExistence type="inferred from homology"/>
<dbReference type="PANTHER" id="PTHR43532">
    <property type="entry name" value="GLUCOSE-1-PHOSPHATE THYMIDYLYLTRANSFERASE"/>
    <property type="match status" value="1"/>
</dbReference>
<dbReference type="Proteomes" id="UP000176576">
    <property type="component" value="Unassembled WGS sequence"/>
</dbReference>
<keyword evidence="10" id="KW-0167">Capsid protein</keyword>
<comment type="catalytic activity">
    <reaction evidence="8">
        <text>dTTP + alpha-D-glucose 1-phosphate + H(+) = dTDP-alpha-D-glucose + diphosphate</text>
        <dbReference type="Rhea" id="RHEA:15225"/>
        <dbReference type="ChEBI" id="CHEBI:15378"/>
        <dbReference type="ChEBI" id="CHEBI:33019"/>
        <dbReference type="ChEBI" id="CHEBI:37568"/>
        <dbReference type="ChEBI" id="CHEBI:57477"/>
        <dbReference type="ChEBI" id="CHEBI:58601"/>
        <dbReference type="EC" id="2.7.7.24"/>
    </reaction>
</comment>
<accession>A0A1G2GB25</accession>
<evidence type="ECO:0000256" key="6">
    <source>
        <dbReference type="ARBA" id="ARBA00022723"/>
    </source>
</evidence>
<dbReference type="GO" id="GO:0008879">
    <property type="term" value="F:glucose-1-phosphate thymidylyltransferase activity"/>
    <property type="evidence" value="ECO:0007669"/>
    <property type="project" value="UniProtKB-EC"/>
</dbReference>
<evidence type="ECO:0000256" key="4">
    <source>
        <dbReference type="ARBA" id="ARBA00022679"/>
    </source>
</evidence>
<dbReference type="EMBL" id="MHNN01000001">
    <property type="protein sequence ID" value="OGZ47419.1"/>
    <property type="molecule type" value="Genomic_DNA"/>
</dbReference>
<evidence type="ECO:0000259" key="9">
    <source>
        <dbReference type="Pfam" id="PF00483"/>
    </source>
</evidence>
<name>A0A1G2GB25_9BACT</name>
<dbReference type="SUPFAM" id="SSF53448">
    <property type="entry name" value="Nucleotide-diphospho-sugar transferases"/>
    <property type="match status" value="1"/>
</dbReference>
<keyword evidence="6" id="KW-0479">Metal-binding</keyword>
<comment type="cofactor">
    <cofactor evidence="1">
        <name>Mg(2+)</name>
        <dbReference type="ChEBI" id="CHEBI:18420"/>
    </cofactor>
</comment>
<evidence type="ECO:0000256" key="3">
    <source>
        <dbReference type="ARBA" id="ARBA00012461"/>
    </source>
</evidence>
<dbReference type="InterPro" id="IPR005907">
    <property type="entry name" value="G1P_thy_trans_s"/>
</dbReference>
<keyword evidence="5" id="KW-0548">Nucleotidyltransferase</keyword>
<dbReference type="Pfam" id="PF00483">
    <property type="entry name" value="NTP_transferase"/>
    <property type="match status" value="1"/>
</dbReference>
<keyword evidence="10" id="KW-0946">Virion</keyword>
<evidence type="ECO:0000256" key="7">
    <source>
        <dbReference type="ARBA" id="ARBA00022842"/>
    </source>
</evidence>
<dbReference type="AlphaFoldDB" id="A0A1G2GB25"/>
<gene>
    <name evidence="10" type="ORF">A3J54_02225</name>
</gene>
<comment type="caution">
    <text evidence="10">The sequence shown here is derived from an EMBL/GenBank/DDBJ whole genome shotgun (WGS) entry which is preliminary data.</text>
</comment>
<dbReference type="Gene3D" id="3.90.550.10">
    <property type="entry name" value="Spore Coat Polysaccharide Biosynthesis Protein SpsA, Chain A"/>
    <property type="match status" value="1"/>
</dbReference>
<protein>
    <recommendedName>
        <fullName evidence="3">glucose-1-phosphate thymidylyltransferase</fullName>
        <ecNumber evidence="3">2.7.7.24</ecNumber>
    </recommendedName>
</protein>